<proteinExistence type="predicted"/>
<keyword evidence="2" id="KW-1185">Reference proteome</keyword>
<accession>A0A3G2KD36</accession>
<dbReference type="RefSeq" id="YP_009815711.1">
    <property type="nucleotide sequence ID" value="NC_048098.1"/>
</dbReference>
<name>A0A3G2KD36_9CAUD</name>
<dbReference type="EMBL" id="MH834595">
    <property type="protein sequence ID" value="AYN56841.1"/>
    <property type="molecule type" value="Genomic_DNA"/>
</dbReference>
<organism evidence="1 2">
    <name type="scientific">Arthrobacter phage Andrew</name>
    <dbReference type="NCBI Taxonomy" id="2419946"/>
    <lineage>
        <taxon>Viruses</taxon>
        <taxon>Duplodnaviria</taxon>
        <taxon>Heunggongvirae</taxon>
        <taxon>Uroviricota</taxon>
        <taxon>Caudoviricetes</taxon>
        <taxon>Andrewvirus</taxon>
        <taxon>Andrewvirus andrew</taxon>
    </lineage>
</organism>
<evidence type="ECO:0000313" key="2">
    <source>
        <dbReference type="Proteomes" id="UP000274668"/>
    </source>
</evidence>
<evidence type="ECO:0000313" key="1">
    <source>
        <dbReference type="EMBL" id="AYN56841.1"/>
    </source>
</evidence>
<dbReference type="KEGG" id="vg:55006940"/>
<protein>
    <submittedName>
        <fullName evidence="1">Uncharacterized protein</fullName>
    </submittedName>
</protein>
<dbReference type="Proteomes" id="UP000274668">
    <property type="component" value="Segment"/>
</dbReference>
<gene>
    <name evidence="1" type="primary">25</name>
    <name evidence="1" type="ORF">PBI_ANDREW_25</name>
</gene>
<dbReference type="GeneID" id="55006940"/>
<sequence length="47" mass="5191">MSAREELLKPAPRSLFYRVQRGPDFLFGRGVAFGELLEGPSVAAQLL</sequence>
<reference evidence="1 2" key="1">
    <citation type="submission" date="2018-09" db="EMBL/GenBank/DDBJ databases">
        <authorList>
            <person name="Rimple P.A."/>
            <person name="Stoner T.H."/>
            <person name="Garlena R.A."/>
            <person name="Russell D.A."/>
            <person name="Pope W.H."/>
            <person name="Jacobs-Sera D."/>
            <person name="Hatfull G.F."/>
        </authorList>
    </citation>
    <scope>NUCLEOTIDE SEQUENCE [LARGE SCALE GENOMIC DNA]</scope>
</reference>